<dbReference type="SUPFAM" id="SSF51182">
    <property type="entry name" value="RmlC-like cupins"/>
    <property type="match status" value="1"/>
</dbReference>
<evidence type="ECO:0000313" key="2">
    <source>
        <dbReference type="EMBL" id="MBB6107854.1"/>
    </source>
</evidence>
<organism evidence="2 3">
    <name type="scientific">Mucilaginibacter lappiensis</name>
    <dbReference type="NCBI Taxonomy" id="354630"/>
    <lineage>
        <taxon>Bacteria</taxon>
        <taxon>Pseudomonadati</taxon>
        <taxon>Bacteroidota</taxon>
        <taxon>Sphingobacteriia</taxon>
        <taxon>Sphingobacteriales</taxon>
        <taxon>Sphingobacteriaceae</taxon>
        <taxon>Mucilaginibacter</taxon>
    </lineage>
</organism>
<dbReference type="PANTHER" id="PTHR36440">
    <property type="entry name" value="PUTATIVE (AFU_ORTHOLOGUE AFUA_8G07350)-RELATED"/>
    <property type="match status" value="1"/>
</dbReference>
<dbReference type="Gene3D" id="2.60.120.10">
    <property type="entry name" value="Jelly Rolls"/>
    <property type="match status" value="1"/>
</dbReference>
<dbReference type="Proteomes" id="UP000541583">
    <property type="component" value="Unassembled WGS sequence"/>
</dbReference>
<dbReference type="PANTHER" id="PTHR36440:SF1">
    <property type="entry name" value="PUTATIVE (AFU_ORTHOLOGUE AFUA_8G07350)-RELATED"/>
    <property type="match status" value="1"/>
</dbReference>
<evidence type="ECO:0000313" key="3">
    <source>
        <dbReference type="Proteomes" id="UP000541583"/>
    </source>
</evidence>
<evidence type="ECO:0000259" key="1">
    <source>
        <dbReference type="Pfam" id="PF07883"/>
    </source>
</evidence>
<keyword evidence="3" id="KW-1185">Reference proteome</keyword>
<dbReference type="InterPro" id="IPR053146">
    <property type="entry name" value="QDO-like"/>
</dbReference>
<dbReference type="InterPro" id="IPR014710">
    <property type="entry name" value="RmlC-like_jellyroll"/>
</dbReference>
<accession>A0ABR6PDM2</accession>
<sequence>MTNHITIVNEDQGESLSVVGDAYRILISGKQTGGAYAVIDMLVPPGGGPGPHAHADMQELFYVVDGEIEFKTEKGKYTAKKGAFVNVPKGGDVHCFKNTSGEVAHMLCTVIPAGLDAFFEEIGTPVAAGTFLPPPVLTDEDLHRLKQLAEKYGQKLYPPDYLD</sequence>
<comment type="caution">
    <text evidence="2">The sequence shown here is derived from an EMBL/GenBank/DDBJ whole genome shotgun (WGS) entry which is preliminary data.</text>
</comment>
<reference evidence="2 3" key="1">
    <citation type="submission" date="2020-08" db="EMBL/GenBank/DDBJ databases">
        <title>Genomic Encyclopedia of Type Strains, Phase IV (KMG-V): Genome sequencing to study the core and pangenomes of soil and plant-associated prokaryotes.</title>
        <authorList>
            <person name="Whitman W."/>
        </authorList>
    </citation>
    <scope>NUCLEOTIDE SEQUENCE [LARGE SCALE GENOMIC DNA]</scope>
    <source>
        <strain evidence="2 3">ANJLi2</strain>
    </source>
</reference>
<proteinExistence type="predicted"/>
<dbReference type="EMBL" id="JACHCB010000001">
    <property type="protein sequence ID" value="MBB6107854.1"/>
    <property type="molecule type" value="Genomic_DNA"/>
</dbReference>
<gene>
    <name evidence="2" type="ORF">HDF23_000584</name>
</gene>
<feature type="domain" description="Cupin type-2" evidence="1">
    <location>
        <begin position="41"/>
        <end position="109"/>
    </location>
</feature>
<dbReference type="Pfam" id="PF07883">
    <property type="entry name" value="Cupin_2"/>
    <property type="match status" value="1"/>
</dbReference>
<name>A0ABR6PDM2_9SPHI</name>
<dbReference type="InterPro" id="IPR011051">
    <property type="entry name" value="RmlC_Cupin_sf"/>
</dbReference>
<protein>
    <submittedName>
        <fullName evidence="2">Quercetin dioxygenase-like cupin family protein</fullName>
    </submittedName>
</protein>
<dbReference type="RefSeq" id="WP_076369551.1">
    <property type="nucleotide sequence ID" value="NZ_FTMG01000001.1"/>
</dbReference>
<dbReference type="InterPro" id="IPR013096">
    <property type="entry name" value="Cupin_2"/>
</dbReference>